<feature type="transmembrane region" description="Helical" evidence="1">
    <location>
        <begin position="312"/>
        <end position="333"/>
    </location>
</feature>
<evidence type="ECO:0000313" key="2">
    <source>
        <dbReference type="EMBL" id="MFC4068506.1"/>
    </source>
</evidence>
<feature type="transmembrane region" description="Helical" evidence="1">
    <location>
        <begin position="217"/>
        <end position="240"/>
    </location>
</feature>
<reference evidence="3" key="1">
    <citation type="journal article" date="2019" name="Int. J. Syst. Evol. Microbiol.">
        <title>The Global Catalogue of Microorganisms (GCM) 10K type strain sequencing project: providing services to taxonomists for standard genome sequencing and annotation.</title>
        <authorList>
            <consortium name="The Broad Institute Genomics Platform"/>
            <consortium name="The Broad Institute Genome Sequencing Center for Infectious Disease"/>
            <person name="Wu L."/>
            <person name="Ma J."/>
        </authorList>
    </citation>
    <scope>NUCLEOTIDE SEQUENCE [LARGE SCALE GENOMIC DNA]</scope>
    <source>
        <strain evidence="3">TBRC 5832</strain>
    </source>
</reference>
<organism evidence="2 3">
    <name type="scientific">Actinoplanes subglobosus</name>
    <dbReference type="NCBI Taxonomy" id="1547892"/>
    <lineage>
        <taxon>Bacteria</taxon>
        <taxon>Bacillati</taxon>
        <taxon>Actinomycetota</taxon>
        <taxon>Actinomycetes</taxon>
        <taxon>Micromonosporales</taxon>
        <taxon>Micromonosporaceae</taxon>
        <taxon>Actinoplanes</taxon>
    </lineage>
</organism>
<keyword evidence="3" id="KW-1185">Reference proteome</keyword>
<dbReference type="Proteomes" id="UP001595867">
    <property type="component" value="Unassembled WGS sequence"/>
</dbReference>
<dbReference type="EMBL" id="JBHSBL010000019">
    <property type="protein sequence ID" value="MFC4068506.1"/>
    <property type="molecule type" value="Genomic_DNA"/>
</dbReference>
<dbReference type="RefSeq" id="WP_378069402.1">
    <property type="nucleotide sequence ID" value="NZ_JBHSBL010000019.1"/>
</dbReference>
<accession>A0ABV8IXP7</accession>
<feature type="transmembrane region" description="Helical" evidence="1">
    <location>
        <begin position="79"/>
        <end position="101"/>
    </location>
</feature>
<protein>
    <submittedName>
        <fullName evidence="2">Uncharacterized protein</fullName>
    </submittedName>
</protein>
<evidence type="ECO:0000256" key="1">
    <source>
        <dbReference type="SAM" id="Phobius"/>
    </source>
</evidence>
<name>A0ABV8IXP7_9ACTN</name>
<keyword evidence="1" id="KW-0812">Transmembrane</keyword>
<keyword evidence="1" id="KW-1133">Transmembrane helix</keyword>
<comment type="caution">
    <text evidence="2">The sequence shown here is derived from an EMBL/GenBank/DDBJ whole genome shotgun (WGS) entry which is preliminary data.</text>
</comment>
<sequence length="347" mass="36458">MSVTEWPRAEPALERFYRRLLHAYPRAYRHRYGTEIVTTLLEMAEPGQRHPKPADAWHLLASGLRQRLRLPAGRPLTRIAAILALLAGGALGAAAGSWAAVQTFAGLPAPAQADALHRQVTGTTAADTNPMYTDAAGVPLWWSISSTDRIWDGEQARARLTADGWQTGPLTATDRFATSSQAPEHGFAATRDGLTLTVTGEGAAVVTDLAPHDPGQLLPMIAAGLTLGALTGWLTAAAVARRRSRPATAAAIPAFAVLFAPVWSLYDQTVAAWQTAGRPGIGVQAVHGILAPSGHQQAGPAWLAPLWAGTSGINAALTGAGLLLAATAVVLSLRFPHRPTPPRQVTA</sequence>
<gene>
    <name evidence="2" type="ORF">ACFO0C_26565</name>
</gene>
<proteinExistence type="predicted"/>
<feature type="transmembrane region" description="Helical" evidence="1">
    <location>
        <begin position="247"/>
        <end position="266"/>
    </location>
</feature>
<evidence type="ECO:0000313" key="3">
    <source>
        <dbReference type="Proteomes" id="UP001595867"/>
    </source>
</evidence>
<keyword evidence="1" id="KW-0472">Membrane</keyword>